<keyword evidence="3" id="KW-1185">Reference proteome</keyword>
<accession>A0ABS1VS95</accession>
<keyword evidence="1" id="KW-0472">Membrane</keyword>
<feature type="transmembrane region" description="Helical" evidence="1">
    <location>
        <begin position="35"/>
        <end position="59"/>
    </location>
</feature>
<reference evidence="2 3" key="1">
    <citation type="submission" date="2021-01" db="EMBL/GenBank/DDBJ databases">
        <title>Actinoplanes sp. nov. LDG1-01 isolated from lichen.</title>
        <authorList>
            <person name="Saeng-In P."/>
            <person name="Phongsopitanun W."/>
            <person name="Kanchanasin P."/>
            <person name="Yuki M."/>
            <person name="Kudo T."/>
            <person name="Ohkuma M."/>
            <person name="Tanasupawat S."/>
        </authorList>
    </citation>
    <scope>NUCLEOTIDE SEQUENCE [LARGE SCALE GENOMIC DNA]</scope>
    <source>
        <strain evidence="2 3">LDG1-01</strain>
    </source>
</reference>
<protein>
    <submittedName>
        <fullName evidence="2">DUF4190 domain-containing protein</fullName>
    </submittedName>
</protein>
<proteinExistence type="predicted"/>
<evidence type="ECO:0000313" key="3">
    <source>
        <dbReference type="Proteomes" id="UP000598996"/>
    </source>
</evidence>
<name>A0ABS1VS95_9ACTN</name>
<evidence type="ECO:0000313" key="2">
    <source>
        <dbReference type="EMBL" id="MBL7257481.1"/>
    </source>
</evidence>
<dbReference type="EMBL" id="JAENHO010000007">
    <property type="protein sequence ID" value="MBL7257481.1"/>
    <property type="molecule type" value="Genomic_DNA"/>
</dbReference>
<evidence type="ECO:0000256" key="1">
    <source>
        <dbReference type="SAM" id="Phobius"/>
    </source>
</evidence>
<dbReference type="Proteomes" id="UP000598996">
    <property type="component" value="Unassembled WGS sequence"/>
</dbReference>
<sequence length="70" mass="7613">MTTFVAAPIGAVLGHVAVRKVRGTGLGGQSMARWAIVIGWSITVVYSLSTFLLVLWIVVRGITIYEFFTN</sequence>
<gene>
    <name evidence="2" type="ORF">JKJ07_24580</name>
</gene>
<keyword evidence="1" id="KW-0812">Transmembrane</keyword>
<keyword evidence="1" id="KW-1133">Transmembrane helix</keyword>
<comment type="caution">
    <text evidence="2">The sequence shown here is derived from an EMBL/GenBank/DDBJ whole genome shotgun (WGS) entry which is preliminary data.</text>
</comment>
<organism evidence="2 3">
    <name type="scientific">Paractinoplanes lichenicola</name>
    <dbReference type="NCBI Taxonomy" id="2802976"/>
    <lineage>
        <taxon>Bacteria</taxon>
        <taxon>Bacillati</taxon>
        <taxon>Actinomycetota</taxon>
        <taxon>Actinomycetes</taxon>
        <taxon>Micromonosporales</taxon>
        <taxon>Micromonosporaceae</taxon>
        <taxon>Paractinoplanes</taxon>
    </lineage>
</organism>